<evidence type="ECO:0000256" key="4">
    <source>
        <dbReference type="ARBA" id="ARBA00022692"/>
    </source>
</evidence>
<dbReference type="Gene3D" id="2.40.170.20">
    <property type="entry name" value="TonB-dependent receptor, beta-barrel domain"/>
    <property type="match status" value="1"/>
</dbReference>
<dbReference type="InterPro" id="IPR036942">
    <property type="entry name" value="Beta-barrel_TonB_sf"/>
</dbReference>
<comment type="subcellular location">
    <subcellularLocation>
        <location evidence="1">Cell outer membrane</location>
        <topology evidence="1">Multi-pass membrane protein</topology>
    </subcellularLocation>
</comment>
<evidence type="ECO:0000256" key="1">
    <source>
        <dbReference type="ARBA" id="ARBA00004571"/>
    </source>
</evidence>
<dbReference type="Pfam" id="PF25183">
    <property type="entry name" value="OMP_b-brl_4"/>
    <property type="match status" value="1"/>
</dbReference>
<dbReference type="PANTHER" id="PTHR30069">
    <property type="entry name" value="TONB-DEPENDENT OUTER MEMBRANE RECEPTOR"/>
    <property type="match status" value="1"/>
</dbReference>
<accession>A0A4Q7XXG0</accession>
<keyword evidence="2" id="KW-0813">Transport</keyword>
<dbReference type="Proteomes" id="UP000292958">
    <property type="component" value="Unassembled WGS sequence"/>
</dbReference>
<evidence type="ECO:0000313" key="9">
    <source>
        <dbReference type="Proteomes" id="UP000292958"/>
    </source>
</evidence>
<proteinExistence type="predicted"/>
<dbReference type="GO" id="GO:0004180">
    <property type="term" value="F:carboxypeptidase activity"/>
    <property type="evidence" value="ECO:0007669"/>
    <property type="project" value="UniProtKB-KW"/>
</dbReference>
<name>A0A4Q7XXG0_9BACT</name>
<keyword evidence="8" id="KW-0378">Hydrolase</keyword>
<dbReference type="Gene3D" id="2.60.40.1120">
    <property type="entry name" value="Carboxypeptidase-like, regulatory domain"/>
    <property type="match status" value="1"/>
</dbReference>
<dbReference type="GO" id="GO:0044718">
    <property type="term" value="P:siderophore transmembrane transport"/>
    <property type="evidence" value="ECO:0007669"/>
    <property type="project" value="TreeGrafter"/>
</dbReference>
<dbReference type="AlphaFoldDB" id="A0A4Q7XXG0"/>
<keyword evidence="6" id="KW-0998">Cell outer membrane</keyword>
<dbReference type="InterPro" id="IPR039426">
    <property type="entry name" value="TonB-dep_rcpt-like"/>
</dbReference>
<comment type="caution">
    <text evidence="8">The sequence shown here is derived from an EMBL/GenBank/DDBJ whole genome shotgun (WGS) entry which is preliminary data.</text>
</comment>
<reference evidence="8 9" key="1">
    <citation type="submission" date="2019-02" db="EMBL/GenBank/DDBJ databases">
        <title>Genomic Encyclopedia of Archaeal and Bacterial Type Strains, Phase II (KMG-II): from individual species to whole genera.</title>
        <authorList>
            <person name="Goeker M."/>
        </authorList>
    </citation>
    <scope>NUCLEOTIDE SEQUENCE [LARGE SCALE GENOMIC DNA]</scope>
    <source>
        <strain evidence="8 9">DSM 18101</strain>
    </source>
</reference>
<keyword evidence="8" id="KW-0121">Carboxypeptidase</keyword>
<evidence type="ECO:0000256" key="5">
    <source>
        <dbReference type="ARBA" id="ARBA00023136"/>
    </source>
</evidence>
<dbReference type="EMBL" id="SHKW01000008">
    <property type="protein sequence ID" value="RZU29062.1"/>
    <property type="molecule type" value="Genomic_DNA"/>
</dbReference>
<dbReference type="Pfam" id="PF13620">
    <property type="entry name" value="CarboxypepD_reg"/>
    <property type="match status" value="1"/>
</dbReference>
<feature type="domain" description="TonB-dependent transporter Oar-like beta-barrel" evidence="7">
    <location>
        <begin position="252"/>
        <end position="1103"/>
    </location>
</feature>
<evidence type="ECO:0000256" key="3">
    <source>
        <dbReference type="ARBA" id="ARBA00022452"/>
    </source>
</evidence>
<keyword evidence="3" id="KW-1134">Transmembrane beta strand</keyword>
<evidence type="ECO:0000313" key="8">
    <source>
        <dbReference type="EMBL" id="RZU29062.1"/>
    </source>
</evidence>
<gene>
    <name evidence="8" type="ORF">BDD14_6656</name>
</gene>
<keyword evidence="4" id="KW-0812">Transmembrane</keyword>
<sequence>MKILRVQVHRATLFLLIIIGVLLPQIAFSQLLQGTLNGTVTDTGHASIPEATVTVVNDATSVTRTTTTGGGGDFSIVTLQPGTYTLTVSASGFQGYKQTGVVVKANEVAHIDVGLSVGGVTQSITVSSQAAALQTDRSDVHTDISANQLSSLPLALGRNYQLALAVVTPGVSPPQSSGSFSANPSRAVGYSVNGVSAVTNTTRIDGTSSTDYNAPDKPMYSPALEAIENINVVTNSPDAEQGIAGGAAVNLTTKTGTGQLHGSIFEYHTDQHLLAYSWIGNSTQPKPKYINNQFGGTIGGPLKKDKLFYFLSYQGTYVTIGTTLFAQNPTAAMKAGDLSASPTPIYDPATGNPDGSGRTPFPGNRIPTARIDPGVLAVLNFAPLPDPNTPGTGTLGLAQNYRSTGNSSSKQDQFDTKLFYNVNSKLSTFVRFGLNKVSWINPQQYGMLGGPAYSPSNTATGTGVGMIYSGTISATYIFTPHLIVDANYGYTRNNADGTQQLLDQNLGYTLLGIPGLQSSNKAEWGLPVLAIDGFGGTAANLPEATIGPANNFQPQFLRNAEKEYVGNLTFVKGSHNIRGGLDFTQQHETEIVEQATFCNYCAGSGGFQFSQGATQLKGGPAGNDYNAFASFLLGLPSNAGKVTLIPPQYREFAHILGAYVRDQWQVNRKLSLTFGTRWTYYPFADRGDRGMEYLDAASNRMIICGLNGIPKNCGITKNDKRFEPRVGAAYKINDTTVVRGGFGLSTDPTNIGGVLGNRQNYPDIVASTLTAPNSFSYATTLRTGLPPVVAPDYSSGSVAVPKTAGVFTVDNNTFVRGYIESFNVTLEQQMKGDWLTSIAYVGTRSINPISTINANWSPIGTGSAGQVLNVLSGRTGSTNTIGTFGNSKYDALQMRASHAFARGYGVTATYTFAKGIGYTSQVAIPSFYYLNRGNLSSLARHTVGVALTLSSPFGKNGKFLHNGIGDILLRGWQFQAISTLRSGTPFTVTASNTTLNAIGSNQFADCIGPLRKLRSVNQWYDKSAFANPTPGRFGTCPTNNLWGPGLINVDTGLARTFHLYERFNLEARGQLFNTSNTPHHANPTSSLTSSAFMQARGIANSGRDGIDQRTAQFSLRLSF</sequence>
<organism evidence="8 9">
    <name type="scientific">Edaphobacter modestus</name>
    <dbReference type="NCBI Taxonomy" id="388466"/>
    <lineage>
        <taxon>Bacteria</taxon>
        <taxon>Pseudomonadati</taxon>
        <taxon>Acidobacteriota</taxon>
        <taxon>Terriglobia</taxon>
        <taxon>Terriglobales</taxon>
        <taxon>Acidobacteriaceae</taxon>
        <taxon>Edaphobacter</taxon>
    </lineage>
</organism>
<dbReference type="PANTHER" id="PTHR30069:SF46">
    <property type="entry name" value="OAR PROTEIN"/>
    <property type="match status" value="1"/>
</dbReference>
<protein>
    <submittedName>
        <fullName evidence="8">Carboxypeptidase family protein</fullName>
    </submittedName>
</protein>
<evidence type="ECO:0000259" key="7">
    <source>
        <dbReference type="Pfam" id="PF25183"/>
    </source>
</evidence>
<dbReference type="GO" id="GO:0009279">
    <property type="term" value="C:cell outer membrane"/>
    <property type="evidence" value="ECO:0007669"/>
    <property type="project" value="UniProtKB-SubCell"/>
</dbReference>
<evidence type="ECO:0000256" key="2">
    <source>
        <dbReference type="ARBA" id="ARBA00022448"/>
    </source>
</evidence>
<keyword evidence="8" id="KW-0645">Protease</keyword>
<keyword evidence="5" id="KW-0472">Membrane</keyword>
<dbReference type="InterPro" id="IPR013784">
    <property type="entry name" value="Carb-bd-like_fold"/>
</dbReference>
<dbReference type="RefSeq" id="WP_165420468.1">
    <property type="nucleotide sequence ID" value="NZ_SHKW01000008.1"/>
</dbReference>
<dbReference type="SUPFAM" id="SSF49452">
    <property type="entry name" value="Starch-binding domain-like"/>
    <property type="match status" value="1"/>
</dbReference>
<dbReference type="InterPro" id="IPR057601">
    <property type="entry name" value="Oar-like_b-barrel"/>
</dbReference>
<dbReference type="SUPFAM" id="SSF56935">
    <property type="entry name" value="Porins"/>
    <property type="match status" value="1"/>
</dbReference>
<dbReference type="GO" id="GO:0015344">
    <property type="term" value="F:siderophore uptake transmembrane transporter activity"/>
    <property type="evidence" value="ECO:0007669"/>
    <property type="project" value="TreeGrafter"/>
</dbReference>
<keyword evidence="9" id="KW-1185">Reference proteome</keyword>
<dbReference type="GO" id="GO:0030246">
    <property type="term" value="F:carbohydrate binding"/>
    <property type="evidence" value="ECO:0007669"/>
    <property type="project" value="InterPro"/>
</dbReference>
<evidence type="ECO:0000256" key="6">
    <source>
        <dbReference type="ARBA" id="ARBA00023237"/>
    </source>
</evidence>